<dbReference type="SUPFAM" id="SSF49899">
    <property type="entry name" value="Concanavalin A-like lectins/glucanases"/>
    <property type="match status" value="1"/>
</dbReference>
<dbReference type="GO" id="GO:0008270">
    <property type="term" value="F:zinc ion binding"/>
    <property type="evidence" value="ECO:0007669"/>
    <property type="project" value="UniProtKB-KW"/>
</dbReference>
<keyword evidence="1" id="KW-0479">Metal-binding</keyword>
<feature type="chain" id="PRO_5025402998" description="SPRY-associated domain-containing protein" evidence="5">
    <location>
        <begin position="17"/>
        <end position="337"/>
    </location>
</feature>
<dbReference type="Proteomes" id="UP000472260">
    <property type="component" value="Unassembled WGS sequence"/>
</dbReference>
<keyword evidence="5" id="KW-0732">Signal</keyword>
<organism evidence="7 8">
    <name type="scientific">Sinocyclocheilus anshuiensis</name>
    <dbReference type="NCBI Taxonomy" id="1608454"/>
    <lineage>
        <taxon>Eukaryota</taxon>
        <taxon>Metazoa</taxon>
        <taxon>Chordata</taxon>
        <taxon>Craniata</taxon>
        <taxon>Vertebrata</taxon>
        <taxon>Euteleostomi</taxon>
        <taxon>Actinopterygii</taxon>
        <taxon>Neopterygii</taxon>
        <taxon>Teleostei</taxon>
        <taxon>Ostariophysi</taxon>
        <taxon>Cypriniformes</taxon>
        <taxon>Cyprinidae</taxon>
        <taxon>Cyprininae</taxon>
        <taxon>Sinocyclocheilus</taxon>
    </lineage>
</organism>
<feature type="coiled-coil region" evidence="4">
    <location>
        <begin position="106"/>
        <end position="140"/>
    </location>
</feature>
<accession>A0A671K389</accession>
<evidence type="ECO:0000256" key="3">
    <source>
        <dbReference type="ARBA" id="ARBA00022833"/>
    </source>
</evidence>
<keyword evidence="2" id="KW-0863">Zinc-finger</keyword>
<dbReference type="InterPro" id="IPR051051">
    <property type="entry name" value="E3_ubiq-ligase_TRIM/RNF"/>
</dbReference>
<evidence type="ECO:0000256" key="2">
    <source>
        <dbReference type="ARBA" id="ARBA00022771"/>
    </source>
</evidence>
<protein>
    <recommendedName>
        <fullName evidence="6">SPRY-associated domain-containing protein</fullName>
    </recommendedName>
</protein>
<dbReference type="Pfam" id="PF13765">
    <property type="entry name" value="PRY"/>
    <property type="match status" value="1"/>
</dbReference>
<feature type="domain" description="SPRY-associated" evidence="6">
    <location>
        <begin position="203"/>
        <end position="254"/>
    </location>
</feature>
<reference evidence="7" key="2">
    <citation type="submission" date="2025-09" db="UniProtKB">
        <authorList>
            <consortium name="Ensembl"/>
        </authorList>
    </citation>
    <scope>IDENTIFICATION</scope>
</reference>
<evidence type="ECO:0000313" key="7">
    <source>
        <dbReference type="Ensembl" id="ENSSANP00000000627.1"/>
    </source>
</evidence>
<reference evidence="7" key="1">
    <citation type="submission" date="2025-08" db="UniProtKB">
        <authorList>
            <consortium name="Ensembl"/>
        </authorList>
    </citation>
    <scope>IDENTIFICATION</scope>
</reference>
<dbReference type="InterPro" id="IPR043136">
    <property type="entry name" value="B30.2/SPRY_sf"/>
</dbReference>
<evidence type="ECO:0000259" key="6">
    <source>
        <dbReference type="SMART" id="SM00589"/>
    </source>
</evidence>
<dbReference type="PANTHER" id="PTHR25465:SF5">
    <property type="entry name" value="E3 UBIQUITIN_ISG15 LIGASE TRIM25-RELATED"/>
    <property type="match status" value="1"/>
</dbReference>
<dbReference type="SMART" id="SM00589">
    <property type="entry name" value="PRY"/>
    <property type="match status" value="1"/>
</dbReference>
<keyword evidence="4" id="KW-0175">Coiled coil</keyword>
<evidence type="ECO:0000256" key="5">
    <source>
        <dbReference type="SAM" id="SignalP"/>
    </source>
</evidence>
<keyword evidence="8" id="KW-1185">Reference proteome</keyword>
<dbReference type="PANTHER" id="PTHR25465">
    <property type="entry name" value="B-BOX DOMAIN CONTAINING"/>
    <property type="match status" value="1"/>
</dbReference>
<evidence type="ECO:0000256" key="4">
    <source>
        <dbReference type="SAM" id="Coils"/>
    </source>
</evidence>
<feature type="signal peptide" evidence="5">
    <location>
        <begin position="1"/>
        <end position="16"/>
    </location>
</feature>
<evidence type="ECO:0000256" key="1">
    <source>
        <dbReference type="ARBA" id="ARBA00022723"/>
    </source>
</evidence>
<dbReference type="InterPro" id="IPR013320">
    <property type="entry name" value="ConA-like_dom_sf"/>
</dbReference>
<keyword evidence="3" id="KW-0862">Zinc</keyword>
<evidence type="ECO:0000313" key="8">
    <source>
        <dbReference type="Proteomes" id="UP000472260"/>
    </source>
</evidence>
<dbReference type="Gene3D" id="2.60.120.920">
    <property type="match status" value="1"/>
</dbReference>
<proteinExistence type="predicted"/>
<dbReference type="InterPro" id="IPR058030">
    <property type="entry name" value="TRIM8/14/16/25/29/45/65_CC"/>
</dbReference>
<sequence length="337" mass="39213">MLIILLSCIAKLLTKGKLNLANIHLTIQRTNFSHDISVVLQKHLEETQRKSQQRIQERHKELDELRETVETYKRSAQTAVEDSERIFTDLIRSIERSRSEVTQLIRDQEKAAVSRAEEQLKRLEQGIEDLKKRDAELEQLLHTDHHIHFLQSFQSLSVPPGSTDSPKITVSSHLSFDDGGKSVSDLREKLEHFCREEIKKDNFQRFTLDPDIAFKHLCLSEGNRVLTFGHLQPYRDHPERFYVYAQALCRESVSGRSYWEVGWTGHRCLSIAVSYKSIGRKGDGNPIKLGSNNHSQKDRAYSCKWCIYLCKNIIMNMHLIKKQMYFVLKTQMTANHH</sequence>
<dbReference type="AlphaFoldDB" id="A0A671K389"/>
<name>A0A671K389_9TELE</name>
<dbReference type="InterPro" id="IPR006574">
    <property type="entry name" value="PRY"/>
</dbReference>
<dbReference type="Pfam" id="PF25600">
    <property type="entry name" value="TRIM_CC"/>
    <property type="match status" value="1"/>
</dbReference>
<dbReference type="Ensembl" id="ENSSANT00000000694.1">
    <property type="protein sequence ID" value="ENSSANP00000000627.1"/>
    <property type="gene ID" value="ENSSANG00000000310.1"/>
</dbReference>
<feature type="coiled-coil region" evidence="4">
    <location>
        <begin position="48"/>
        <end position="82"/>
    </location>
</feature>